<reference evidence="5" key="1">
    <citation type="submission" date="2021-01" db="EMBL/GenBank/DDBJ databases">
        <title>Genomic Encyclopedia of Type Strains, Phase IV (KMG-IV): sequencing the most valuable type-strain genomes for metagenomic binning, comparative biology and taxonomic classification.</title>
        <authorList>
            <person name="Goeker M."/>
        </authorList>
    </citation>
    <scope>NUCLEOTIDE SEQUENCE</scope>
    <source>
        <strain evidence="5">DSM 23230</strain>
    </source>
</reference>
<dbReference type="GO" id="GO:0004176">
    <property type="term" value="F:ATP-dependent peptidase activity"/>
    <property type="evidence" value="ECO:0007669"/>
    <property type="project" value="UniProtKB-UniRule"/>
</dbReference>
<dbReference type="Gene3D" id="3.30.230.10">
    <property type="match status" value="1"/>
</dbReference>
<sequence>MPKIENNNLSLTELNCNCGSEVFDFETTEDLEPLSQQLIGQDRAVKAMDIGLQVDQEGYNIFMSGITGTGRTTYAKRLAQDKSEEEPPPQDICYVYNFSESEKPRVLMLPAGVGSELKADMEELIEELKEEIPQSFSGEEYEEQKNQIMNSYQKKSNKLMEEFRKKAREEGFELENTPQGLMPVALNENNEPINQEEFQELDEEEKEELREKSQQMQNELDQVMRKIRNLKDEAYQELNDLEKKIAFSVIQPIIAGMEEKYSDCQQVIDYLEAVKEDITENLDQFKEMSQQNNGSQKKNPLMMMGQQKQDDNFFHRYEINLFVNNEDADGAPVVYESNPTYYNLFGKIEGKTQFGMISTDFTMIKKGAIHKANGGYLILKAKDVLSKFRAWESLKRVLINQEAVVENIGEEYQRIPITTLKPEAIDLNVKVIMIGSPLLYQLLYHYDEEFKKLFKIKADFDVEMDRTSTNMKKFASFISHISRKEDLKHFTVDAVTKVIEYSSRLTGDRNKLSTRFNELLELIYEANARSEDSQYVQFDDVLTAIEEKEYRDNLAEEKVQEMIEKEHILIDTEGEKVGQINGLAVYQTGQYSFGRPTKITARTFVGQSGLVNIEREVDMSGKIHNKGVMILSGFLGGKYAQDKPLSLSASLTFEQNYGGVDGDSASCAELLSLLSSLSKIDINQQLAITGSLNQKGEVQPIGGVNQKIEGFYKTCQQKGLTGDQGVVIPYQNVDNLMLKQEVLDAVDNGDFNIYAIKEIDEAIEIMMDEAADKVHQKVREKLEEFADKAEQAGNAEEDE</sequence>
<evidence type="ECO:0000313" key="5">
    <source>
        <dbReference type="EMBL" id="MBM7556394.1"/>
    </source>
</evidence>
<dbReference type="EMBL" id="JAFBDQ010000005">
    <property type="protein sequence ID" value="MBM7556394.1"/>
    <property type="molecule type" value="Genomic_DNA"/>
</dbReference>
<dbReference type="InterPro" id="IPR046844">
    <property type="entry name" value="Lon-like_helical"/>
</dbReference>
<accession>A0A938XRG7</accession>
<dbReference type="RefSeq" id="WP_239550948.1">
    <property type="nucleotide sequence ID" value="NZ_JAFBDQ010000005.1"/>
</dbReference>
<dbReference type="Pfam" id="PF20437">
    <property type="entry name" value="LonC_helical"/>
    <property type="match status" value="1"/>
</dbReference>
<dbReference type="PANTHER" id="PTHR10046">
    <property type="entry name" value="ATP DEPENDENT LON PROTEASE FAMILY MEMBER"/>
    <property type="match status" value="1"/>
</dbReference>
<feature type="coiled-coil region" evidence="3">
    <location>
        <begin position="195"/>
        <end position="244"/>
    </location>
</feature>
<dbReference type="EC" id="3.4.21.53" evidence="2"/>
<keyword evidence="2" id="KW-0378">Hydrolase</keyword>
<dbReference type="InterPro" id="IPR027065">
    <property type="entry name" value="Lon_Prtase"/>
</dbReference>
<dbReference type="GO" id="GO:0006508">
    <property type="term" value="P:proteolysis"/>
    <property type="evidence" value="ECO:0007669"/>
    <property type="project" value="UniProtKB-KW"/>
</dbReference>
<keyword evidence="3" id="KW-0175">Coiled coil</keyword>
<dbReference type="Gene3D" id="3.40.50.300">
    <property type="entry name" value="P-loop containing nucleotide triphosphate hydrolases"/>
    <property type="match status" value="2"/>
</dbReference>
<dbReference type="AlphaFoldDB" id="A0A938XRG7"/>
<dbReference type="Gene3D" id="1.10.8.60">
    <property type="match status" value="1"/>
</dbReference>
<comment type="catalytic activity">
    <reaction evidence="2">
        <text>Hydrolysis of proteins in presence of ATP.</text>
        <dbReference type="EC" id="3.4.21.53"/>
    </reaction>
</comment>
<name>A0A938XRG7_9FIRM</name>
<dbReference type="SUPFAM" id="SSF52540">
    <property type="entry name" value="P-loop containing nucleoside triphosphate hydrolases"/>
    <property type="match status" value="1"/>
</dbReference>
<feature type="domain" description="Lon proteolytic" evidence="4">
    <location>
        <begin position="574"/>
        <end position="769"/>
    </location>
</feature>
<evidence type="ECO:0000256" key="1">
    <source>
        <dbReference type="ARBA" id="ARBA00022670"/>
    </source>
</evidence>
<comment type="caution">
    <text evidence="5">The sequence shown here is derived from an EMBL/GenBank/DDBJ whole genome shotgun (WGS) entry which is preliminary data.</text>
</comment>
<dbReference type="SUPFAM" id="SSF54211">
    <property type="entry name" value="Ribosomal protein S5 domain 2-like"/>
    <property type="match status" value="1"/>
</dbReference>
<dbReference type="GO" id="GO:0030163">
    <property type="term" value="P:protein catabolic process"/>
    <property type="evidence" value="ECO:0007669"/>
    <property type="project" value="InterPro"/>
</dbReference>
<feature type="active site" evidence="2">
    <location>
        <position position="707"/>
    </location>
</feature>
<evidence type="ECO:0000259" key="4">
    <source>
        <dbReference type="PROSITE" id="PS51786"/>
    </source>
</evidence>
<dbReference type="Proteomes" id="UP000774000">
    <property type="component" value="Unassembled WGS sequence"/>
</dbReference>
<dbReference type="GO" id="GO:0005524">
    <property type="term" value="F:ATP binding"/>
    <property type="evidence" value="ECO:0007669"/>
    <property type="project" value="InterPro"/>
</dbReference>
<dbReference type="Pfam" id="PF20436">
    <property type="entry name" value="LonB_AAA-LID"/>
    <property type="match status" value="1"/>
</dbReference>
<evidence type="ECO:0000256" key="2">
    <source>
        <dbReference type="PROSITE-ProRule" id="PRU01122"/>
    </source>
</evidence>
<dbReference type="Pfam" id="PF05362">
    <property type="entry name" value="Lon_C"/>
    <property type="match status" value="1"/>
</dbReference>
<keyword evidence="6" id="KW-1185">Reference proteome</keyword>
<comment type="similarity">
    <text evidence="2">Belongs to the peptidase S16 family.</text>
</comment>
<protein>
    <recommendedName>
        <fullName evidence="2">endopeptidase La</fullName>
        <ecNumber evidence="2">3.4.21.53</ecNumber>
    </recommendedName>
</protein>
<dbReference type="GO" id="GO:0004252">
    <property type="term" value="F:serine-type endopeptidase activity"/>
    <property type="evidence" value="ECO:0007669"/>
    <property type="project" value="UniProtKB-UniRule"/>
</dbReference>
<feature type="active site" evidence="2">
    <location>
        <position position="664"/>
    </location>
</feature>
<evidence type="ECO:0000313" key="6">
    <source>
        <dbReference type="Proteomes" id="UP000774000"/>
    </source>
</evidence>
<dbReference type="InterPro" id="IPR008269">
    <property type="entry name" value="Lon_proteolytic"/>
</dbReference>
<keyword evidence="1 2" id="KW-0645">Protease</keyword>
<dbReference type="InterPro" id="IPR046843">
    <property type="entry name" value="LonB_AAA-LID"/>
</dbReference>
<dbReference type="Pfam" id="PF13654">
    <property type="entry name" value="AAA_32"/>
    <property type="match status" value="1"/>
</dbReference>
<dbReference type="InterPro" id="IPR041699">
    <property type="entry name" value="AAA_32"/>
</dbReference>
<gene>
    <name evidence="5" type="ORF">JOC47_001237</name>
</gene>
<dbReference type="PROSITE" id="PS51786">
    <property type="entry name" value="LON_PROTEOLYTIC"/>
    <property type="match status" value="1"/>
</dbReference>
<keyword evidence="2" id="KW-0720">Serine protease</keyword>
<dbReference type="InterPro" id="IPR014721">
    <property type="entry name" value="Ribsml_uS5_D2-typ_fold_subgr"/>
</dbReference>
<dbReference type="PRINTS" id="PR00830">
    <property type="entry name" value="ENDOLAPTASE"/>
</dbReference>
<dbReference type="InterPro" id="IPR027417">
    <property type="entry name" value="P-loop_NTPase"/>
</dbReference>
<evidence type="ECO:0000256" key="3">
    <source>
        <dbReference type="SAM" id="Coils"/>
    </source>
</evidence>
<organism evidence="5 6">
    <name type="scientific">Halanaerobacter jeridensis</name>
    <dbReference type="NCBI Taxonomy" id="706427"/>
    <lineage>
        <taxon>Bacteria</taxon>
        <taxon>Bacillati</taxon>
        <taxon>Bacillota</taxon>
        <taxon>Clostridia</taxon>
        <taxon>Halanaerobiales</taxon>
        <taxon>Halobacteroidaceae</taxon>
        <taxon>Halanaerobacter</taxon>
    </lineage>
</organism>
<proteinExistence type="inferred from homology"/>
<dbReference type="InterPro" id="IPR020568">
    <property type="entry name" value="Ribosomal_Su5_D2-typ_SF"/>
</dbReference>